<keyword evidence="1" id="KW-1185">Reference proteome</keyword>
<protein>
    <submittedName>
        <fullName evidence="2">Uncharacterized protein LOC107778449 isoform X1</fullName>
    </submittedName>
</protein>
<sequence length="478" mass="53729">MFIVEGGEKINTSEANNSCTIPREMDGLHLKPVACLESGEGLPYAPEDWPYPGDIWTWKVGKRVKASGYFQDRYLIAPKRLQETPRKKMWFLSKISLKDYIKTNFPEADINVFFSSFVWEIPAEFNAFFSSSEGKAEAKPQSQSPHPGKACKTGQGGGTSSRKRKSNLKQQGRYLWKKVHSNIANTEVPDALLIKEENIESNEAPKEPESSLLESVPASDDNATITLACQQEPSTSLKELPVEVAPEDFDNYINSLDDILLLPLHQSPSISFGSWREKEMTEARKKLVNLLNIGFPALFTSEKITEITTLSLELQNDPNLSARELSMLKLIQEIPLASNYFLKAKRLAKEADKFFADLEAKVTHVSTLRDEYNASKQEIALLEVEDVSTSSAIKEIDEKIAILQSRRAALAKVADRTNKKRAEAKTKQRMVMDNLPKIVDEIQVANSQSSEWKLKKQKSAEKEVEILTKFAPLKGFSI</sequence>
<accession>A0AC58SL24</accession>
<reference evidence="2" key="2">
    <citation type="submission" date="2025-08" db="UniProtKB">
        <authorList>
            <consortium name="RefSeq"/>
        </authorList>
    </citation>
    <scope>IDENTIFICATION</scope>
    <source>
        <tissue evidence="2">Leaf</tissue>
    </source>
</reference>
<proteinExistence type="predicted"/>
<dbReference type="RefSeq" id="XP_075085671.1">
    <property type="nucleotide sequence ID" value="XM_075229570.1"/>
</dbReference>
<evidence type="ECO:0000313" key="1">
    <source>
        <dbReference type="Proteomes" id="UP000790787"/>
    </source>
</evidence>
<dbReference type="Proteomes" id="UP000790787">
    <property type="component" value="Chromosome 14"/>
</dbReference>
<evidence type="ECO:0000313" key="2">
    <source>
        <dbReference type="RefSeq" id="XP_075085671.1"/>
    </source>
</evidence>
<reference evidence="1" key="1">
    <citation type="journal article" date="2014" name="Nat. Commun.">
        <title>The tobacco genome sequence and its comparison with those of tomato and potato.</title>
        <authorList>
            <person name="Sierro N."/>
            <person name="Battey J.N."/>
            <person name="Ouadi S."/>
            <person name="Bakaher N."/>
            <person name="Bovet L."/>
            <person name="Willig A."/>
            <person name="Goepfert S."/>
            <person name="Peitsch M.C."/>
            <person name="Ivanov N.V."/>
        </authorList>
    </citation>
    <scope>NUCLEOTIDE SEQUENCE [LARGE SCALE GENOMIC DNA]</scope>
</reference>
<name>A0AC58SL24_TOBAC</name>
<organism evidence="1 2">
    <name type="scientific">Nicotiana tabacum</name>
    <name type="common">Common tobacco</name>
    <dbReference type="NCBI Taxonomy" id="4097"/>
    <lineage>
        <taxon>Eukaryota</taxon>
        <taxon>Viridiplantae</taxon>
        <taxon>Streptophyta</taxon>
        <taxon>Embryophyta</taxon>
        <taxon>Tracheophyta</taxon>
        <taxon>Spermatophyta</taxon>
        <taxon>Magnoliopsida</taxon>
        <taxon>eudicotyledons</taxon>
        <taxon>Gunneridae</taxon>
        <taxon>Pentapetalae</taxon>
        <taxon>asterids</taxon>
        <taxon>lamiids</taxon>
        <taxon>Solanales</taxon>
        <taxon>Solanaceae</taxon>
        <taxon>Nicotianoideae</taxon>
        <taxon>Nicotianeae</taxon>
        <taxon>Nicotiana</taxon>
    </lineage>
</organism>
<gene>
    <name evidence="2" type="primary">LOC107778449</name>
</gene>